<comment type="caution">
    <text evidence="2">The sequence shown here is derived from an EMBL/GenBank/DDBJ whole genome shotgun (WGS) entry which is preliminary data.</text>
</comment>
<protein>
    <submittedName>
        <fullName evidence="2">VanZ family protein</fullName>
    </submittedName>
</protein>
<evidence type="ECO:0000256" key="1">
    <source>
        <dbReference type="SAM" id="Phobius"/>
    </source>
</evidence>
<name>A0A8J6ULK2_9BACT</name>
<proteinExistence type="predicted"/>
<evidence type="ECO:0000313" key="2">
    <source>
        <dbReference type="EMBL" id="MBD1401297.1"/>
    </source>
</evidence>
<dbReference type="AlphaFoldDB" id="A0A8J6ULK2"/>
<keyword evidence="3" id="KW-1185">Reference proteome</keyword>
<gene>
    <name evidence="2" type="primary">vanZ</name>
    <name evidence="2" type="ORF">ICT70_11495</name>
</gene>
<dbReference type="SUPFAM" id="SSF49785">
    <property type="entry name" value="Galactose-binding domain-like"/>
    <property type="match status" value="1"/>
</dbReference>
<dbReference type="InterPro" id="IPR008979">
    <property type="entry name" value="Galactose-bd-like_sf"/>
</dbReference>
<reference evidence="2" key="1">
    <citation type="submission" date="2020-09" db="EMBL/GenBank/DDBJ databases">
        <title>Pelobacter alkaliphilus sp. nov., a novel anaerobic arsenate-reducing bacterium from terrestrial mud volcano.</title>
        <authorList>
            <person name="Khomyakova M.A."/>
            <person name="Merkel A.Y."/>
            <person name="Slobodkin A.I."/>
        </authorList>
    </citation>
    <scope>NUCLEOTIDE SEQUENCE</scope>
    <source>
        <strain evidence="2">M08fum</strain>
    </source>
</reference>
<keyword evidence="1" id="KW-1133">Transmembrane helix</keyword>
<feature type="transmembrane region" description="Helical" evidence="1">
    <location>
        <begin position="67"/>
        <end position="86"/>
    </location>
</feature>
<dbReference type="Gene3D" id="2.60.120.430">
    <property type="entry name" value="Galactose-binding lectin"/>
    <property type="match status" value="1"/>
</dbReference>
<organism evidence="2 3">
    <name type="scientific">Pelovirga terrestris</name>
    <dbReference type="NCBI Taxonomy" id="2771352"/>
    <lineage>
        <taxon>Bacteria</taxon>
        <taxon>Pseudomonadati</taxon>
        <taxon>Thermodesulfobacteriota</taxon>
        <taxon>Desulfuromonadia</taxon>
        <taxon>Geobacterales</taxon>
        <taxon>Geobacteraceae</taxon>
        <taxon>Pelovirga</taxon>
    </lineage>
</organism>
<accession>A0A8J6ULK2</accession>
<dbReference type="Proteomes" id="UP000632828">
    <property type="component" value="Unassembled WGS sequence"/>
</dbReference>
<feature type="transmembrane region" description="Helical" evidence="1">
    <location>
        <begin position="39"/>
        <end position="58"/>
    </location>
</feature>
<feature type="transmembrane region" description="Helical" evidence="1">
    <location>
        <begin position="126"/>
        <end position="147"/>
    </location>
</feature>
<keyword evidence="1" id="KW-0472">Membrane</keyword>
<dbReference type="NCBIfam" id="NF037970">
    <property type="entry name" value="vanZ_1"/>
    <property type="match status" value="1"/>
</dbReference>
<evidence type="ECO:0000313" key="3">
    <source>
        <dbReference type="Proteomes" id="UP000632828"/>
    </source>
</evidence>
<keyword evidence="1" id="KW-0812">Transmembrane</keyword>
<sequence>MFGLSRCQTFLLLPPALISAVLLFVGGPGPDSLRSVRHAWVSGHLVCFALWGSLYLSWRGNLPIRRLLVEVVLLSFLVGGMTELLQSLVGREPSWRDVFNDVLGGLLAVLFFAPGRHQLVAPLRHVAQFVLLLVVVWSLIPFSRALADDLISRHQFPLLSGFETPFEQTRWGGKSRRYIDEETVYQGRKALQVELVAGWYPGVFLNFFPADWRGYAALQMYVHHPLPEPLELHLRIHDRHHRVADNLHSDRFNAPVVLNQGWNRIRVALAEVAKAPRERELDLRRVAGVGLFAVSLEAPQMIAIDEVRLLGYEELLLSD</sequence>
<dbReference type="RefSeq" id="WP_191156765.1">
    <property type="nucleotide sequence ID" value="NZ_JACWUN010000013.1"/>
</dbReference>
<dbReference type="EMBL" id="JACWUN010000013">
    <property type="protein sequence ID" value="MBD1401297.1"/>
    <property type="molecule type" value="Genomic_DNA"/>
</dbReference>